<dbReference type="InterPro" id="IPR036291">
    <property type="entry name" value="NAD(P)-bd_dom_sf"/>
</dbReference>
<dbReference type="Gene3D" id="3.40.50.720">
    <property type="entry name" value="NAD(P)-binding Rossmann-like Domain"/>
    <property type="match status" value="1"/>
</dbReference>
<dbReference type="PANTHER" id="PTHR11011:SF45">
    <property type="entry name" value="FATTY ACYL-COA REDUCTASE CG8306-RELATED"/>
    <property type="match status" value="1"/>
</dbReference>
<reference evidence="7" key="2">
    <citation type="submission" date="2023-05" db="EMBL/GenBank/DDBJ databases">
        <authorList>
            <person name="Schelkunov M.I."/>
        </authorList>
    </citation>
    <scope>NUCLEOTIDE SEQUENCE</scope>
    <source>
        <strain evidence="7">Hsosn_3</strain>
        <tissue evidence="7">Leaf</tissue>
    </source>
</reference>
<comment type="caution">
    <text evidence="7">The sequence shown here is derived from an EMBL/GenBank/DDBJ whole genome shotgun (WGS) entry which is preliminary data.</text>
</comment>
<dbReference type="GO" id="GO:0010345">
    <property type="term" value="P:suberin biosynthetic process"/>
    <property type="evidence" value="ECO:0007669"/>
    <property type="project" value="TreeGrafter"/>
</dbReference>
<evidence type="ECO:0000256" key="3">
    <source>
        <dbReference type="ARBA" id="ARBA00023098"/>
    </source>
</evidence>
<keyword evidence="8" id="KW-1185">Reference proteome</keyword>
<evidence type="ECO:0000256" key="1">
    <source>
        <dbReference type="ARBA" id="ARBA00005928"/>
    </source>
</evidence>
<reference evidence="7" key="1">
    <citation type="submission" date="2023-02" db="EMBL/GenBank/DDBJ databases">
        <title>Genome of toxic invasive species Heracleum sosnowskyi carries increased number of genes despite the absence of recent whole-genome duplications.</title>
        <authorList>
            <person name="Schelkunov M."/>
            <person name="Shtratnikova V."/>
            <person name="Makarenko M."/>
            <person name="Klepikova A."/>
            <person name="Omelchenko D."/>
            <person name="Novikova G."/>
            <person name="Obukhova E."/>
            <person name="Bogdanov V."/>
            <person name="Penin A."/>
            <person name="Logacheva M."/>
        </authorList>
    </citation>
    <scope>NUCLEOTIDE SEQUENCE</scope>
    <source>
        <strain evidence="7">Hsosn_3</strain>
        <tissue evidence="7">Leaf</tissue>
    </source>
</reference>
<comment type="catalytic activity">
    <reaction evidence="4">
        <text>a long-chain fatty acyl-CoA + 2 NADPH + 2 H(+) = a long-chain primary fatty alcohol + 2 NADP(+) + CoA</text>
        <dbReference type="Rhea" id="RHEA:52716"/>
        <dbReference type="ChEBI" id="CHEBI:15378"/>
        <dbReference type="ChEBI" id="CHEBI:57287"/>
        <dbReference type="ChEBI" id="CHEBI:57783"/>
        <dbReference type="ChEBI" id="CHEBI:58349"/>
        <dbReference type="ChEBI" id="CHEBI:77396"/>
        <dbReference type="ChEBI" id="CHEBI:83139"/>
        <dbReference type="EC" id="1.2.1.84"/>
    </reaction>
</comment>
<dbReference type="SUPFAM" id="SSF51735">
    <property type="entry name" value="NAD(P)-binding Rossmann-fold domains"/>
    <property type="match status" value="1"/>
</dbReference>
<name>A0AAD8HHF3_9APIA</name>
<dbReference type="Pfam" id="PF03015">
    <property type="entry name" value="Sterile"/>
    <property type="match status" value="1"/>
</dbReference>
<feature type="domain" description="Thioester reductase (TE)" evidence="6">
    <location>
        <begin position="102"/>
        <end position="407"/>
    </location>
</feature>
<feature type="domain" description="Fatty acyl-CoA reductase C-terminal" evidence="5">
    <location>
        <begin position="506"/>
        <end position="576"/>
    </location>
</feature>
<evidence type="ECO:0000259" key="6">
    <source>
        <dbReference type="Pfam" id="PF07993"/>
    </source>
</evidence>
<dbReference type="GO" id="GO:0035336">
    <property type="term" value="P:long-chain fatty-acyl-CoA metabolic process"/>
    <property type="evidence" value="ECO:0007669"/>
    <property type="project" value="TreeGrafter"/>
</dbReference>
<dbReference type="CDD" id="cd05236">
    <property type="entry name" value="FAR-N_SDR_e"/>
    <property type="match status" value="1"/>
</dbReference>
<sequence>MGTVSLNLFPIISSRQRLDINRVFSKRLFRHKTSTNKFFCIDDQISKNFSSDLRRLSSATNKKDSGIVLEKDSESLTNGQLSSKMHEGLGIIDFFGGKKLLITGATGFLAKVLVEKILRKMPEVDKMYLLIKAKDKEAAMERLMKEIVNTKLFECLREKQGTFFKKFILSKLVPVVGNMCETNLGIEEDVANRIAREVDVIINSVATTTFDERFDVALDLNTVGAARILTFAKKCEKLKLYVHLSTAYVCRQSEGKIIGQSFGKGHYVASSSDIFEEPHKHVHGLDIKAEIKLASEMKKSLKENEIDQKLKDLGMSRAQEYGWPNTYAFTKAMGEMVVEDIKGHLPVIIIRPSIIESTLKEPFPGWIEGNRMIDPVMILYGKGKIPGFYSDPNIALDVIPVDIVVNSTLAAIAKHGREESKPEDSNSSDDHVYQITSSVANPLVCRELSDMAYQHFSLFPCFDRMENPIHISTFMFFTSLEDFLSDMKNTNGNEKISPRKELIRRKSMEHFKYLAEIYQPYSFFDGRFDNKGVEKLMKCLSEKERKEFGFDVSSIDWKDYIIRVHFPGIRKHVMKERVSEIKPLQYNSCIIQNSQIHQLSAVKKQTS</sequence>
<dbReference type="EC" id="1.2.1.84" evidence="4"/>
<keyword evidence="3 4" id="KW-0443">Lipid metabolism</keyword>
<dbReference type="Pfam" id="PF07993">
    <property type="entry name" value="NAD_binding_4"/>
    <property type="match status" value="1"/>
</dbReference>
<evidence type="ECO:0000313" key="8">
    <source>
        <dbReference type="Proteomes" id="UP001237642"/>
    </source>
</evidence>
<evidence type="ECO:0000256" key="4">
    <source>
        <dbReference type="RuleBase" id="RU363097"/>
    </source>
</evidence>
<dbReference type="GO" id="GO:0102965">
    <property type="term" value="F:alcohol-forming long-chain fatty acyl-CoA reductase activity"/>
    <property type="evidence" value="ECO:0007669"/>
    <property type="project" value="UniProtKB-EC"/>
</dbReference>
<accession>A0AAD8HHF3</accession>
<dbReference type="EMBL" id="JAUIZM010000009">
    <property type="protein sequence ID" value="KAK1367385.1"/>
    <property type="molecule type" value="Genomic_DNA"/>
</dbReference>
<comment type="similarity">
    <text evidence="1 4">Belongs to the fatty acyl-CoA reductase family.</text>
</comment>
<dbReference type="PANTHER" id="PTHR11011">
    <property type="entry name" value="MALE STERILITY PROTEIN 2-RELATED"/>
    <property type="match status" value="1"/>
</dbReference>
<dbReference type="InterPro" id="IPR013120">
    <property type="entry name" value="FAR_NAD-bd"/>
</dbReference>
<comment type="function">
    <text evidence="4">Catalyzes the reduction of fatty acyl-CoA to fatty alcohols.</text>
</comment>
<dbReference type="AlphaFoldDB" id="A0AAD8HHF3"/>
<dbReference type="Proteomes" id="UP001237642">
    <property type="component" value="Unassembled WGS sequence"/>
</dbReference>
<dbReference type="GO" id="GO:0080019">
    <property type="term" value="F:alcohol-forming very long-chain fatty acyl-CoA reductase activity"/>
    <property type="evidence" value="ECO:0007669"/>
    <property type="project" value="InterPro"/>
</dbReference>
<proteinExistence type="inferred from homology"/>
<keyword evidence="4" id="KW-0521">NADP</keyword>
<evidence type="ECO:0000313" key="7">
    <source>
        <dbReference type="EMBL" id="KAK1367385.1"/>
    </source>
</evidence>
<dbReference type="CDD" id="cd09071">
    <property type="entry name" value="FAR_C"/>
    <property type="match status" value="1"/>
</dbReference>
<dbReference type="InterPro" id="IPR026055">
    <property type="entry name" value="FAR"/>
</dbReference>
<dbReference type="InterPro" id="IPR033640">
    <property type="entry name" value="FAR_C"/>
</dbReference>
<gene>
    <name evidence="7" type="ORF">POM88_042946</name>
</gene>
<evidence type="ECO:0000256" key="2">
    <source>
        <dbReference type="ARBA" id="ARBA00022516"/>
    </source>
</evidence>
<keyword evidence="4" id="KW-0560">Oxidoreductase</keyword>
<keyword evidence="2 4" id="KW-0444">Lipid biosynthesis</keyword>
<evidence type="ECO:0000259" key="5">
    <source>
        <dbReference type="Pfam" id="PF03015"/>
    </source>
</evidence>
<organism evidence="7 8">
    <name type="scientific">Heracleum sosnowskyi</name>
    <dbReference type="NCBI Taxonomy" id="360622"/>
    <lineage>
        <taxon>Eukaryota</taxon>
        <taxon>Viridiplantae</taxon>
        <taxon>Streptophyta</taxon>
        <taxon>Embryophyta</taxon>
        <taxon>Tracheophyta</taxon>
        <taxon>Spermatophyta</taxon>
        <taxon>Magnoliopsida</taxon>
        <taxon>eudicotyledons</taxon>
        <taxon>Gunneridae</taxon>
        <taxon>Pentapetalae</taxon>
        <taxon>asterids</taxon>
        <taxon>campanulids</taxon>
        <taxon>Apiales</taxon>
        <taxon>Apiaceae</taxon>
        <taxon>Apioideae</taxon>
        <taxon>apioid superclade</taxon>
        <taxon>Tordylieae</taxon>
        <taxon>Tordyliinae</taxon>
        <taxon>Heracleum</taxon>
    </lineage>
</organism>
<protein>
    <recommendedName>
        <fullName evidence="4">Fatty acyl-CoA reductase</fullName>
        <ecNumber evidence="4">1.2.1.84</ecNumber>
    </recommendedName>
</protein>